<feature type="domain" description="Glycosyl hydrolase family 13 catalytic" evidence="6">
    <location>
        <begin position="38"/>
        <end position="378"/>
    </location>
</feature>
<dbReference type="GO" id="GO:0016787">
    <property type="term" value="F:hydrolase activity"/>
    <property type="evidence" value="ECO:0007669"/>
    <property type="project" value="UniProtKB-KW"/>
</dbReference>
<evidence type="ECO:0000313" key="8">
    <source>
        <dbReference type="Proteomes" id="UP001597301"/>
    </source>
</evidence>
<dbReference type="EMBL" id="JBHUEO010000023">
    <property type="protein sequence ID" value="MFD1706934.1"/>
    <property type="molecule type" value="Genomic_DNA"/>
</dbReference>
<dbReference type="Gene3D" id="2.60.40.1180">
    <property type="entry name" value="Golgi alpha-mannosidase II"/>
    <property type="match status" value="1"/>
</dbReference>
<comment type="cofactor">
    <cofactor evidence="1">
        <name>Ca(2+)</name>
        <dbReference type="ChEBI" id="CHEBI:29108"/>
    </cofactor>
</comment>
<dbReference type="Proteomes" id="UP001597301">
    <property type="component" value="Unassembled WGS sequence"/>
</dbReference>
<dbReference type="InterPro" id="IPR006047">
    <property type="entry name" value="GH13_cat_dom"/>
</dbReference>
<dbReference type="RefSeq" id="WP_380773653.1">
    <property type="nucleotide sequence ID" value="NZ_JBHUEO010000023.1"/>
</dbReference>
<evidence type="ECO:0000259" key="6">
    <source>
        <dbReference type="SMART" id="SM00642"/>
    </source>
</evidence>
<name>A0ABW4KFB2_9BACI</name>
<keyword evidence="2" id="KW-0479">Metal-binding</keyword>
<feature type="signal peptide" evidence="5">
    <location>
        <begin position="1"/>
        <end position="23"/>
    </location>
</feature>
<evidence type="ECO:0000256" key="1">
    <source>
        <dbReference type="ARBA" id="ARBA00001913"/>
    </source>
</evidence>
<dbReference type="Gene3D" id="3.20.20.80">
    <property type="entry name" value="Glycosidases"/>
    <property type="match status" value="1"/>
</dbReference>
<protein>
    <submittedName>
        <fullName evidence="7">Alpha-amylase family glycosyl hydrolase</fullName>
    </submittedName>
</protein>
<comment type="caution">
    <text evidence="7">The sequence shown here is derived from an EMBL/GenBank/DDBJ whole genome shotgun (WGS) entry which is preliminary data.</text>
</comment>
<dbReference type="SUPFAM" id="SSF51011">
    <property type="entry name" value="Glycosyl hydrolase domain"/>
    <property type="match status" value="1"/>
</dbReference>
<evidence type="ECO:0000256" key="3">
    <source>
        <dbReference type="ARBA" id="ARBA00022729"/>
    </source>
</evidence>
<organism evidence="7 8">
    <name type="scientific">Siminovitchia sediminis</name>
    <dbReference type="NCBI Taxonomy" id="1274353"/>
    <lineage>
        <taxon>Bacteria</taxon>
        <taxon>Bacillati</taxon>
        <taxon>Bacillota</taxon>
        <taxon>Bacilli</taxon>
        <taxon>Bacillales</taxon>
        <taxon>Bacillaceae</taxon>
        <taxon>Siminovitchia</taxon>
    </lineage>
</organism>
<keyword evidence="4" id="KW-0812">Transmembrane</keyword>
<dbReference type="PANTHER" id="PTHR10357">
    <property type="entry name" value="ALPHA-AMYLASE FAMILY MEMBER"/>
    <property type="match status" value="1"/>
</dbReference>
<accession>A0ABW4KFB2</accession>
<keyword evidence="8" id="KW-1185">Reference proteome</keyword>
<evidence type="ECO:0000256" key="5">
    <source>
        <dbReference type="SAM" id="SignalP"/>
    </source>
</evidence>
<dbReference type="PANTHER" id="PTHR10357:SF215">
    <property type="entry name" value="ALPHA-AMYLASE 1"/>
    <property type="match status" value="1"/>
</dbReference>
<dbReference type="Pfam" id="PF22026">
    <property type="entry name" value="Alpha-amylase_C_2"/>
    <property type="match status" value="1"/>
</dbReference>
<feature type="transmembrane region" description="Helical" evidence="4">
    <location>
        <begin position="474"/>
        <end position="495"/>
    </location>
</feature>
<evidence type="ECO:0000256" key="2">
    <source>
        <dbReference type="ARBA" id="ARBA00022723"/>
    </source>
</evidence>
<evidence type="ECO:0000256" key="4">
    <source>
        <dbReference type="SAM" id="Phobius"/>
    </source>
</evidence>
<keyword evidence="4" id="KW-0472">Membrane</keyword>
<dbReference type="SUPFAM" id="SSF51445">
    <property type="entry name" value="(Trans)glycosidases"/>
    <property type="match status" value="1"/>
</dbReference>
<feature type="chain" id="PRO_5045300416" evidence="5">
    <location>
        <begin position="24"/>
        <end position="505"/>
    </location>
</feature>
<keyword evidence="4" id="KW-1133">Transmembrane helix</keyword>
<keyword evidence="7" id="KW-0378">Hydrolase</keyword>
<dbReference type="SMART" id="SM00642">
    <property type="entry name" value="Aamy"/>
    <property type="match status" value="1"/>
</dbReference>
<dbReference type="InterPro" id="IPR054174">
    <property type="entry name" value="Alpha-amylase-like_C"/>
</dbReference>
<gene>
    <name evidence="7" type="ORF">ACFSCZ_09350</name>
</gene>
<reference evidence="8" key="1">
    <citation type="journal article" date="2019" name="Int. J. Syst. Evol. Microbiol.">
        <title>The Global Catalogue of Microorganisms (GCM) 10K type strain sequencing project: providing services to taxonomists for standard genome sequencing and annotation.</title>
        <authorList>
            <consortium name="The Broad Institute Genomics Platform"/>
            <consortium name="The Broad Institute Genome Sequencing Center for Infectious Disease"/>
            <person name="Wu L."/>
            <person name="Ma J."/>
        </authorList>
    </citation>
    <scope>NUCLEOTIDE SEQUENCE [LARGE SCALE GENOMIC DNA]</scope>
    <source>
        <strain evidence="8">CGMCC 1.12295</strain>
    </source>
</reference>
<dbReference type="Pfam" id="PF00128">
    <property type="entry name" value="Alpha-amylase"/>
    <property type="match status" value="1"/>
</dbReference>
<proteinExistence type="predicted"/>
<dbReference type="InterPro" id="IPR013780">
    <property type="entry name" value="Glyco_hydro_b"/>
</dbReference>
<evidence type="ECO:0000313" key="7">
    <source>
        <dbReference type="EMBL" id="MFD1706934.1"/>
    </source>
</evidence>
<dbReference type="InterPro" id="IPR017853">
    <property type="entry name" value="GH"/>
</dbReference>
<sequence>MKKNLVFLLIPFLLFSSAFSAGADKKEGRTWEDEIIYSLMIDRFNNGDNQNDEGVDLTDPSHAFQGGDFRGIERKLDYLKDMGFTTIMLSPVFQNDEMGYHGERVIDFYQTDPHFGTIEDLQSLVEEAHSKDMKVMFEFVTTHIGPKHPWTSDPSKEHWLKEAEDQEIEWLEGLPLLDLENEEVQDYLIEAALWWMDETNVDGFSLSGIEQAPLEFWEKFSAAVKEKNSSFYLSGTVMDGKNADLSKYQEAGIDGVVDTPLSMEARDAYSNIDVSAGALLDRWEKNVDLYPNPQSLALQFDSKYSVRYTKDMVENNQYPIARWKSALFYLYTQPEVPIVFYGTEIALNGDMPPDNVPLMNFRTDEEFLEFIGKVGTLRQEEKTLRHGSMELLHEKDGMLVFKREYEGDTIVVAINNTTQDQTVSVPVSKLEEGKELRGMFASDLVKSSNGEYNIVVDREMMEVYKLADQTGFNLPFIFSIPLVFVVFGIFMYLAWKRGKKRNPYE</sequence>
<keyword evidence="3 5" id="KW-0732">Signal</keyword>